<proteinExistence type="predicted"/>
<keyword evidence="2" id="KW-1185">Reference proteome</keyword>
<dbReference type="AlphaFoldDB" id="A0A2K8NW83"/>
<reference evidence="1 2" key="1">
    <citation type="submission" date="2017-11" db="EMBL/GenBank/DDBJ databases">
        <title>Genome sequence of Entomoplasma melaleucae M1 (ATCC 49191).</title>
        <authorList>
            <person name="Lo W.-S."/>
            <person name="Gasparich G.E."/>
            <person name="Kuo C.-H."/>
        </authorList>
    </citation>
    <scope>NUCLEOTIDE SEQUENCE [LARGE SCALE GENOMIC DNA]</scope>
    <source>
        <strain evidence="1 2">M1</strain>
    </source>
</reference>
<name>A0A2K8NW83_9MOLU</name>
<gene>
    <name evidence="1" type="ORF">EMELA_v1c05780</name>
</gene>
<evidence type="ECO:0000313" key="1">
    <source>
        <dbReference type="EMBL" id="ATZ18105.1"/>
    </source>
</evidence>
<accession>A0A2K8NW83</accession>
<dbReference type="RefSeq" id="WP_028124493.1">
    <property type="nucleotide sequence ID" value="NZ_CP024964.1"/>
</dbReference>
<evidence type="ECO:0000313" key="2">
    <source>
        <dbReference type="Proteomes" id="UP000231896"/>
    </source>
</evidence>
<protein>
    <submittedName>
        <fullName evidence="1">Uncharacterized protein</fullName>
    </submittedName>
</protein>
<organism evidence="1 2">
    <name type="scientific">Mesoplasma melaleucae</name>
    <dbReference type="NCBI Taxonomy" id="81459"/>
    <lineage>
        <taxon>Bacteria</taxon>
        <taxon>Bacillati</taxon>
        <taxon>Mycoplasmatota</taxon>
        <taxon>Mollicutes</taxon>
        <taxon>Entomoplasmatales</taxon>
        <taxon>Entomoplasmataceae</taxon>
        <taxon>Mesoplasma</taxon>
    </lineage>
</organism>
<sequence length="118" mass="14275">MNDNWHWVRTELFRKVSEQIEFIYQDVDWLTWDDIYETSESHVLFNENIQKVAKYGITHNEDSLFNFVLHNADKLVYYKELRVGYTPNNPSTPADRERYEVIKSLYTSAEYLFTHVLM</sequence>
<dbReference type="KEGG" id="eml:EMELA_v1c05780"/>
<dbReference type="OrthoDB" id="9818859at2"/>
<dbReference type="Proteomes" id="UP000231896">
    <property type="component" value="Chromosome"/>
</dbReference>
<dbReference type="EMBL" id="CP024964">
    <property type="protein sequence ID" value="ATZ18105.1"/>
    <property type="molecule type" value="Genomic_DNA"/>
</dbReference>